<gene>
    <name evidence="1" type="ORF">FA95DRAFT_1566759</name>
</gene>
<accession>A0ACB8R816</accession>
<proteinExistence type="predicted"/>
<keyword evidence="2" id="KW-1185">Reference proteome</keyword>
<dbReference type="Proteomes" id="UP000814033">
    <property type="component" value="Unassembled WGS sequence"/>
</dbReference>
<dbReference type="EMBL" id="MU276235">
    <property type="protein sequence ID" value="KAI0040032.1"/>
    <property type="molecule type" value="Genomic_DNA"/>
</dbReference>
<name>A0ACB8R816_9AGAM</name>
<sequence length="1126" mass="121476">MDDVSDIFSLYSHPMTVGGGTSEGSDPLPTPLDHPAHRPSFKSAVTGPRSIISRRENDKLVRAYSEASDAVRSRYADGGGLEIVPESLEYMSPHGPEPYEEYFAVPVQPVAPASRKSSLQRQKSTKELINRFESLSSDGSRSAMTRPSSPPKTAPSLFTPTAKAEKKGSPLRQSFRSLMSVFKKGKKSKDKSDPYLTLPKLDMSAGTLTSTPYAPPSSTEVDASHPSSNRPPGSRFCTSPNVYALHSGPLLYLSRPHPASTVILPVWMNCEAVLHNTHVLLSAPTAQGVAATNIVSLSACTDVRSLSAGNIDAEEQALLPAMEGSENPKVFEVVFAGKDAQRFAAPTVQDRAAWVSAIWDAILKAQDQQTLERRQSERRSILHVDTSATASCDSSRTTTPVSAGDRLPSPVAVPSSSREASIDHPAVSDEERPSRLSAASPEQPPSPPPKTQSVLSSRSVDTASHDSRLSTPPPFCSTSDRLTPTSTPPSRAPSPSIMNLDRRSVVKQRLAEMQRTQSVDARTTTARSTRSTESRASSNLTPHTRLTSTRASTRSSAPSSRGTSIYSKVGSDAYALDNSSRLTSPVSATSESSHASHSTVLPPGRPKSAFGIREEMRQRDRMERKQWSEAAGTPSAMERDETRASATTDGPAPSQYAASVPEDDVTALLDVMDAHAERQLDLTADIGDQLSEVHEDVKSVAQGVRAAISERGQDSRNIAEMRDALDGLRDAVLRSRGSGGSVVLGDQGKQSGDAQILQALQDIQEVLKAGQSAAGPDKDGYPAIAVYSNERPSAFARPRPASPAAPSDFSDIQRKLDALLSISQASDAGEKPSSPVPGIQRALSMRKASGEAGDSEAGSAVSTAQLQEIMSLLRNEEGTRTLQMEQQADSVRYLNELNMWLEAFVNNGTAQIQAVAEGVQKLCEGIGAVDELRDAPKAPEDRDQPGLLGALNKLLAEGEVRNRDSAALQSTLDGLAAALNDDMRKNAEMRSTYTTESVFGLIDRQRQDQERMLRTLASELSEDIRGERLRFVEAMKEATAINVQIHVEEFKKELTREVIHTTQEVDRLQRERQVLEQQIADLFAFYAKQKQAAAPSKHHAQPTAAGPSRGASRRRALPNPPPGQRH</sequence>
<comment type="caution">
    <text evidence="1">The sequence shown here is derived from an EMBL/GenBank/DDBJ whole genome shotgun (WGS) entry which is preliminary data.</text>
</comment>
<reference evidence="1" key="2">
    <citation type="journal article" date="2022" name="New Phytol.">
        <title>Evolutionary transition to the ectomycorrhizal habit in the genomes of a hyperdiverse lineage of mushroom-forming fungi.</title>
        <authorList>
            <person name="Looney B."/>
            <person name="Miyauchi S."/>
            <person name="Morin E."/>
            <person name="Drula E."/>
            <person name="Courty P.E."/>
            <person name="Kohler A."/>
            <person name="Kuo A."/>
            <person name="LaButti K."/>
            <person name="Pangilinan J."/>
            <person name="Lipzen A."/>
            <person name="Riley R."/>
            <person name="Andreopoulos W."/>
            <person name="He G."/>
            <person name="Johnson J."/>
            <person name="Nolan M."/>
            <person name="Tritt A."/>
            <person name="Barry K.W."/>
            <person name="Grigoriev I.V."/>
            <person name="Nagy L.G."/>
            <person name="Hibbett D."/>
            <person name="Henrissat B."/>
            <person name="Matheny P.B."/>
            <person name="Labbe J."/>
            <person name="Martin F.M."/>
        </authorList>
    </citation>
    <scope>NUCLEOTIDE SEQUENCE</scope>
    <source>
        <strain evidence="1">FP105234-sp</strain>
    </source>
</reference>
<protein>
    <submittedName>
        <fullName evidence="1">Uncharacterized protein</fullName>
    </submittedName>
</protein>
<evidence type="ECO:0000313" key="2">
    <source>
        <dbReference type="Proteomes" id="UP000814033"/>
    </source>
</evidence>
<reference evidence="1" key="1">
    <citation type="submission" date="2021-02" db="EMBL/GenBank/DDBJ databases">
        <authorList>
            <consortium name="DOE Joint Genome Institute"/>
            <person name="Ahrendt S."/>
            <person name="Looney B.P."/>
            <person name="Miyauchi S."/>
            <person name="Morin E."/>
            <person name="Drula E."/>
            <person name="Courty P.E."/>
            <person name="Chicoki N."/>
            <person name="Fauchery L."/>
            <person name="Kohler A."/>
            <person name="Kuo A."/>
            <person name="Labutti K."/>
            <person name="Pangilinan J."/>
            <person name="Lipzen A."/>
            <person name="Riley R."/>
            <person name="Andreopoulos W."/>
            <person name="He G."/>
            <person name="Johnson J."/>
            <person name="Barry K.W."/>
            <person name="Grigoriev I.V."/>
            <person name="Nagy L."/>
            <person name="Hibbett D."/>
            <person name="Henrissat B."/>
            <person name="Matheny P.B."/>
            <person name="Labbe J."/>
            <person name="Martin F."/>
        </authorList>
    </citation>
    <scope>NUCLEOTIDE SEQUENCE</scope>
    <source>
        <strain evidence="1">FP105234-sp</strain>
    </source>
</reference>
<evidence type="ECO:0000313" key="1">
    <source>
        <dbReference type="EMBL" id="KAI0040032.1"/>
    </source>
</evidence>
<organism evidence="1 2">
    <name type="scientific">Auriscalpium vulgare</name>
    <dbReference type="NCBI Taxonomy" id="40419"/>
    <lineage>
        <taxon>Eukaryota</taxon>
        <taxon>Fungi</taxon>
        <taxon>Dikarya</taxon>
        <taxon>Basidiomycota</taxon>
        <taxon>Agaricomycotina</taxon>
        <taxon>Agaricomycetes</taxon>
        <taxon>Russulales</taxon>
        <taxon>Auriscalpiaceae</taxon>
        <taxon>Auriscalpium</taxon>
    </lineage>
</organism>